<evidence type="ECO:0000313" key="6">
    <source>
        <dbReference type="Proteomes" id="UP001634393"/>
    </source>
</evidence>
<dbReference type="PRINTS" id="PR00830">
    <property type="entry name" value="ENDOLAPTASE"/>
</dbReference>
<dbReference type="InterPro" id="IPR058670">
    <property type="entry name" value="PTPase_dom"/>
</dbReference>
<protein>
    <recommendedName>
        <fullName evidence="4">AAA+ ATPase domain-containing protein</fullName>
    </recommendedName>
</protein>
<dbReference type="SUPFAM" id="SSF52540">
    <property type="entry name" value="P-loop containing nucleoside triphosphate hydrolases"/>
    <property type="match status" value="1"/>
</dbReference>
<keyword evidence="2" id="KW-0067">ATP-binding</keyword>
<evidence type="ECO:0000256" key="1">
    <source>
        <dbReference type="ARBA" id="ARBA00022741"/>
    </source>
</evidence>
<reference evidence="5 6" key="1">
    <citation type="submission" date="2024-12" db="EMBL/GenBank/DDBJ databases">
        <title>The unique morphological basis and parallel evolutionary history of personate flowers in Penstemon.</title>
        <authorList>
            <person name="Depatie T.H."/>
            <person name="Wessinger C.A."/>
        </authorList>
    </citation>
    <scope>NUCLEOTIDE SEQUENCE [LARGE SCALE GENOMIC DNA]</scope>
    <source>
        <strain evidence="5">WTNN_2</strain>
        <tissue evidence="5">Leaf</tissue>
    </source>
</reference>
<dbReference type="Proteomes" id="UP001634393">
    <property type="component" value="Unassembled WGS sequence"/>
</dbReference>
<comment type="caution">
    <text evidence="5">The sequence shown here is derived from an EMBL/GenBank/DDBJ whole genome shotgun (WGS) entry which is preliminary data.</text>
</comment>
<organism evidence="5 6">
    <name type="scientific">Penstemon smallii</name>
    <dbReference type="NCBI Taxonomy" id="265156"/>
    <lineage>
        <taxon>Eukaryota</taxon>
        <taxon>Viridiplantae</taxon>
        <taxon>Streptophyta</taxon>
        <taxon>Embryophyta</taxon>
        <taxon>Tracheophyta</taxon>
        <taxon>Spermatophyta</taxon>
        <taxon>Magnoliopsida</taxon>
        <taxon>eudicotyledons</taxon>
        <taxon>Gunneridae</taxon>
        <taxon>Pentapetalae</taxon>
        <taxon>asterids</taxon>
        <taxon>lamiids</taxon>
        <taxon>Lamiales</taxon>
        <taxon>Plantaginaceae</taxon>
        <taxon>Cheloneae</taxon>
        <taxon>Penstemon</taxon>
    </lineage>
</organism>
<gene>
    <name evidence="5" type="ORF">ACJIZ3_011129</name>
</gene>
<dbReference type="InterPro" id="IPR003593">
    <property type="entry name" value="AAA+_ATPase"/>
</dbReference>
<keyword evidence="6" id="KW-1185">Reference proteome</keyword>
<dbReference type="InterPro" id="IPR045735">
    <property type="entry name" value="Spore_III_AA_AAA+_ATPase"/>
</dbReference>
<proteinExistence type="predicted"/>
<dbReference type="Pfam" id="PF25516">
    <property type="entry name" value="PTPase"/>
    <property type="match status" value="1"/>
</dbReference>
<evidence type="ECO:0000256" key="2">
    <source>
        <dbReference type="ARBA" id="ARBA00022840"/>
    </source>
</evidence>
<dbReference type="CDD" id="cd02645">
    <property type="entry name" value="R3H_AAA"/>
    <property type="match status" value="1"/>
</dbReference>
<dbReference type="Gene3D" id="3.40.50.300">
    <property type="entry name" value="P-loop containing nucleotide triphosphate hydrolases"/>
    <property type="match status" value="1"/>
</dbReference>
<dbReference type="CDD" id="cd00009">
    <property type="entry name" value="AAA"/>
    <property type="match status" value="1"/>
</dbReference>
<dbReference type="GO" id="GO:0005524">
    <property type="term" value="F:ATP binding"/>
    <property type="evidence" value="ECO:0007669"/>
    <property type="project" value="UniProtKB-KW"/>
</dbReference>
<dbReference type="InterPro" id="IPR027417">
    <property type="entry name" value="P-loop_NTPase"/>
</dbReference>
<sequence length="645" mass="71077">MLLSPPSNPYPTRFFSSLRFQRRPTIAKFPCSGFSPARNFAVSTLRLSPPPKFSSYNLAINNDDFNLELDRLLAILPEDMRRRVNEHPELQDLIEVVMDLGRKPLARFPSGDFVLLDHPITLEDIQHATALVGDFAVDNRAGISRTLHRISAIRNRKGAIIGLTCRVGRAISGSANLVRDLVKDGASLLLIGPPGVGKTTIIRDIARMLANDYKKRVMIVDTSNEIGGDGDIPHVGIGNARRMQVPHTDVQHKVLIEAVENHMPQVIVIDEIGTKLEAMAASTIAQRGIQLVATAHGVTIENLVINPALEMLVGGVQSVTLGDEEASRRGVQKTVLERKGPSTFSCGVEIITKTELHVHNNLEATVDAILLGRNPNFEVRRINQGSVDEVKPRLLTFELPETRGEGGSAHASETTDGNPYNGNIVSKESYCKDEDVLSIFLYGISEASMEQGIRQLKIDDTVEFTDNISEADVLFALQSKLKKNSRLQAAARSRGIPIYVSKTSSLTQLTKGLQDLMSDYADGFDLHESETKASESEKSDALEEARIAIEQVVIPKGEPVDLLPRPSNLLLLQKDLIRKYKLKSERVVSEFGVRLRVLPIQSIVDEDSFDIEEPDDSGIMEKIDRLNDETNGSAFTVDKLPLLPD</sequence>
<dbReference type="PANTHER" id="PTHR20953">
    <property type="entry name" value="KINASE-RELATED"/>
    <property type="match status" value="1"/>
</dbReference>
<dbReference type="AlphaFoldDB" id="A0ABD3ULW6"/>
<accession>A0ABD3ULW6</accession>
<dbReference type="EMBL" id="JBJXBP010000001">
    <property type="protein sequence ID" value="KAL3849247.1"/>
    <property type="molecule type" value="Genomic_DNA"/>
</dbReference>
<name>A0ABD3ULW6_9LAMI</name>
<feature type="region of interest" description="Disordered" evidence="3">
    <location>
        <begin position="402"/>
        <end position="421"/>
    </location>
</feature>
<dbReference type="Pfam" id="PF19568">
    <property type="entry name" value="Spore_III_AA"/>
    <property type="match status" value="1"/>
</dbReference>
<evidence type="ECO:0000313" key="5">
    <source>
        <dbReference type="EMBL" id="KAL3849247.1"/>
    </source>
</evidence>
<feature type="compositionally biased region" description="Polar residues" evidence="3">
    <location>
        <begin position="411"/>
        <end position="421"/>
    </location>
</feature>
<evidence type="ECO:0000259" key="4">
    <source>
        <dbReference type="SMART" id="SM00382"/>
    </source>
</evidence>
<evidence type="ECO:0000256" key="3">
    <source>
        <dbReference type="SAM" id="MobiDB-lite"/>
    </source>
</evidence>
<dbReference type="PANTHER" id="PTHR20953:SF3">
    <property type="entry name" value="P-LOOP CONTAINING NUCLEOSIDE TRIPHOSPHATE HYDROLASES SUPERFAMILY PROTEIN"/>
    <property type="match status" value="1"/>
</dbReference>
<dbReference type="SMART" id="SM00382">
    <property type="entry name" value="AAA"/>
    <property type="match status" value="1"/>
</dbReference>
<keyword evidence="1" id="KW-0547">Nucleotide-binding</keyword>
<feature type="domain" description="AAA+ ATPase" evidence="4">
    <location>
        <begin position="184"/>
        <end position="315"/>
    </location>
</feature>
<dbReference type="InterPro" id="IPR034081">
    <property type="entry name" value="R3H_AAA"/>
</dbReference>
<dbReference type="FunFam" id="3.40.50.300:FF:001088">
    <property type="entry name" value="uncharacterized protein ycf45 isoform X2"/>
    <property type="match status" value="1"/>
</dbReference>